<dbReference type="GO" id="GO:0071897">
    <property type="term" value="P:DNA biosynthetic process"/>
    <property type="evidence" value="ECO:0007669"/>
    <property type="project" value="UniProtKB-ARBA"/>
</dbReference>
<organism evidence="2 3">
    <name type="scientific">Trichomalopsis sarcophagae</name>
    <dbReference type="NCBI Taxonomy" id="543379"/>
    <lineage>
        <taxon>Eukaryota</taxon>
        <taxon>Metazoa</taxon>
        <taxon>Ecdysozoa</taxon>
        <taxon>Arthropoda</taxon>
        <taxon>Hexapoda</taxon>
        <taxon>Insecta</taxon>
        <taxon>Pterygota</taxon>
        <taxon>Neoptera</taxon>
        <taxon>Endopterygota</taxon>
        <taxon>Hymenoptera</taxon>
        <taxon>Apocrita</taxon>
        <taxon>Proctotrupomorpha</taxon>
        <taxon>Chalcidoidea</taxon>
        <taxon>Pteromalidae</taxon>
        <taxon>Pteromalinae</taxon>
        <taxon>Trichomalopsis</taxon>
    </lineage>
</organism>
<keyword evidence="3" id="KW-1185">Reference proteome</keyword>
<gene>
    <name evidence="2" type="ORF">TSAR_015825</name>
</gene>
<dbReference type="STRING" id="543379.A0A232EEI4"/>
<dbReference type="Proteomes" id="UP000215335">
    <property type="component" value="Unassembled WGS sequence"/>
</dbReference>
<dbReference type="SUPFAM" id="SSF56672">
    <property type="entry name" value="DNA/RNA polymerases"/>
    <property type="match status" value="1"/>
</dbReference>
<dbReference type="Pfam" id="PF00078">
    <property type="entry name" value="RVT_1"/>
    <property type="match status" value="1"/>
</dbReference>
<dbReference type="CDD" id="cd01650">
    <property type="entry name" value="RT_nLTR_like"/>
    <property type="match status" value="1"/>
</dbReference>
<evidence type="ECO:0000259" key="1">
    <source>
        <dbReference type="PROSITE" id="PS50878"/>
    </source>
</evidence>
<dbReference type="OrthoDB" id="7699805at2759"/>
<dbReference type="EMBL" id="NNAY01005295">
    <property type="protein sequence ID" value="OXU16776.1"/>
    <property type="molecule type" value="Genomic_DNA"/>
</dbReference>
<reference evidence="2 3" key="1">
    <citation type="journal article" date="2017" name="Curr. Biol.">
        <title>The Evolution of Venom by Co-option of Single-Copy Genes.</title>
        <authorList>
            <person name="Martinson E.O."/>
            <person name="Mrinalini"/>
            <person name="Kelkar Y.D."/>
            <person name="Chang C.H."/>
            <person name="Werren J.H."/>
        </authorList>
    </citation>
    <scope>NUCLEOTIDE SEQUENCE [LARGE SCALE GENOMIC DNA]</scope>
    <source>
        <strain evidence="2 3">Alberta</strain>
        <tissue evidence="2">Whole body</tissue>
    </source>
</reference>
<name>A0A232EEI4_9HYME</name>
<dbReference type="PANTHER" id="PTHR33332">
    <property type="entry name" value="REVERSE TRANSCRIPTASE DOMAIN-CONTAINING PROTEIN"/>
    <property type="match status" value="1"/>
</dbReference>
<evidence type="ECO:0000313" key="3">
    <source>
        <dbReference type="Proteomes" id="UP000215335"/>
    </source>
</evidence>
<comment type="caution">
    <text evidence="2">The sequence shown here is derived from an EMBL/GenBank/DDBJ whole genome shotgun (WGS) entry which is preliminary data.</text>
</comment>
<dbReference type="InterPro" id="IPR043502">
    <property type="entry name" value="DNA/RNA_pol_sf"/>
</dbReference>
<dbReference type="PROSITE" id="PS50878">
    <property type="entry name" value="RT_POL"/>
    <property type="match status" value="1"/>
</dbReference>
<proteinExistence type="predicted"/>
<protein>
    <recommendedName>
        <fullName evidence="1">Reverse transcriptase domain-containing protein</fullName>
    </recommendedName>
</protein>
<evidence type="ECO:0000313" key="2">
    <source>
        <dbReference type="EMBL" id="OXU16776.1"/>
    </source>
</evidence>
<dbReference type="AlphaFoldDB" id="A0A232EEI4"/>
<sequence>MNANAERIVGWAAQNRPKLNVSKTKAIVLGSPYYINLLPLTAKTFIDIGDVQVSLESSVRNLGLVLDSKLTWKEHVTQVCKRAHSLMYRLYFFRKSTNLRLRKHLVQALLFPIIDYCSLVYCDLTQELDLKLQRLVNAGRRKYFTACFLRYRWTTVGSSVSASLTSRGPVGGWLPWLFHVDDADCSGPPNGGGGLACLLPLELMGMVAGSFKRWDLLEGSSIGVKRARSINNSEMTHCALLNLHSVLTQLWCNHRSDKPAPRRRNRCLVSRGGFDVQSHKQDCQDSPGYTRPHTVTYSHEALRIANDLEYHERSCGIFPSIWKQTQLIALRKTSAPSNVKDFRPIALLSFLSKAGFRKHHSTQIALLKVTDDIRMAVDKKKVTIMLLFDFSKAFDTISPSKLLSKLNSLGFSRSALLWIKSYFQGRSQIVISNKNGTSEWLETNLGVPQGSVLGPHLFSLYVNDLQSILDGSTIKYLFYANDLQIHLHTNKD</sequence>
<accession>A0A232EEI4</accession>
<dbReference type="InterPro" id="IPR000477">
    <property type="entry name" value="RT_dom"/>
</dbReference>
<feature type="domain" description="Reverse transcriptase" evidence="1">
    <location>
        <begin position="311"/>
        <end position="492"/>
    </location>
</feature>